<keyword evidence="1" id="KW-0805">Transcription regulation</keyword>
<gene>
    <name evidence="6" type="ORF">RM425_19080</name>
</gene>
<evidence type="ECO:0000256" key="2">
    <source>
        <dbReference type="ARBA" id="ARBA00023125"/>
    </source>
</evidence>
<feature type="domain" description="HTH tetR-type" evidence="5">
    <location>
        <begin position="14"/>
        <end position="74"/>
    </location>
</feature>
<proteinExistence type="predicted"/>
<dbReference type="RefSeq" id="WP_311346808.1">
    <property type="nucleotide sequence ID" value="NZ_JAVREI010000018.1"/>
</dbReference>
<dbReference type="SUPFAM" id="SSF48498">
    <property type="entry name" value="Tetracyclin repressor-like, C-terminal domain"/>
    <property type="match status" value="1"/>
</dbReference>
<evidence type="ECO:0000313" key="7">
    <source>
        <dbReference type="Proteomes" id="UP001183222"/>
    </source>
</evidence>
<evidence type="ECO:0000259" key="5">
    <source>
        <dbReference type="PROSITE" id="PS50977"/>
    </source>
</evidence>
<dbReference type="InterPro" id="IPR036271">
    <property type="entry name" value="Tet_transcr_reg_TetR-rel_C_sf"/>
</dbReference>
<evidence type="ECO:0000256" key="3">
    <source>
        <dbReference type="ARBA" id="ARBA00023163"/>
    </source>
</evidence>
<keyword evidence="3" id="KW-0804">Transcription</keyword>
<evidence type="ECO:0000256" key="4">
    <source>
        <dbReference type="PROSITE-ProRule" id="PRU00335"/>
    </source>
</evidence>
<dbReference type="SUPFAM" id="SSF46689">
    <property type="entry name" value="Homeodomain-like"/>
    <property type="match status" value="1"/>
</dbReference>
<dbReference type="InterPro" id="IPR009057">
    <property type="entry name" value="Homeodomain-like_sf"/>
</dbReference>
<accession>A0ABU2KCW5</accession>
<keyword evidence="2 4" id="KW-0238">DNA-binding</keyword>
<keyword evidence="7" id="KW-1185">Reference proteome</keyword>
<comment type="caution">
    <text evidence="6">The sequence shown here is derived from an EMBL/GenBank/DDBJ whole genome shotgun (WGS) entry which is preliminary data.</text>
</comment>
<organism evidence="6 7">
    <name type="scientific">Blastococcus goldschmidtiae</name>
    <dbReference type="NCBI Taxonomy" id="3075546"/>
    <lineage>
        <taxon>Bacteria</taxon>
        <taxon>Bacillati</taxon>
        <taxon>Actinomycetota</taxon>
        <taxon>Actinomycetes</taxon>
        <taxon>Geodermatophilales</taxon>
        <taxon>Geodermatophilaceae</taxon>
        <taxon>Blastococcus</taxon>
    </lineage>
</organism>
<dbReference type="Pfam" id="PF00440">
    <property type="entry name" value="TetR_N"/>
    <property type="match status" value="1"/>
</dbReference>
<dbReference type="PROSITE" id="PS50977">
    <property type="entry name" value="HTH_TETR_2"/>
    <property type="match status" value="1"/>
</dbReference>
<dbReference type="Proteomes" id="UP001183222">
    <property type="component" value="Unassembled WGS sequence"/>
</dbReference>
<dbReference type="InterPro" id="IPR001647">
    <property type="entry name" value="HTH_TetR"/>
</dbReference>
<feature type="DNA-binding region" description="H-T-H motif" evidence="4">
    <location>
        <begin position="37"/>
        <end position="56"/>
    </location>
</feature>
<dbReference type="EMBL" id="JAVREI010000018">
    <property type="protein sequence ID" value="MDT0278008.1"/>
    <property type="molecule type" value="Genomic_DNA"/>
</dbReference>
<protein>
    <submittedName>
        <fullName evidence="6">TetR/AcrR family transcriptional regulator</fullName>
    </submittedName>
</protein>
<dbReference type="Gene3D" id="1.10.357.10">
    <property type="entry name" value="Tetracycline Repressor, domain 2"/>
    <property type="match status" value="1"/>
</dbReference>
<reference evidence="7" key="1">
    <citation type="submission" date="2023-07" db="EMBL/GenBank/DDBJ databases">
        <title>30 novel species of actinomycetes from the DSMZ collection.</title>
        <authorList>
            <person name="Nouioui I."/>
        </authorList>
    </citation>
    <scope>NUCLEOTIDE SEQUENCE [LARGE SCALE GENOMIC DNA]</scope>
    <source>
        <strain evidence="7">DSM 46792</strain>
    </source>
</reference>
<dbReference type="PANTHER" id="PTHR30055">
    <property type="entry name" value="HTH-TYPE TRANSCRIPTIONAL REGULATOR RUTR"/>
    <property type="match status" value="1"/>
</dbReference>
<name>A0ABU2KCW5_9ACTN</name>
<sequence>MTTATGPARRMRAPARRAQLIDVTARLAVEEGFHAVSVEAIAQRAGVTRAVIYQHFPDLHALLESVIDREMTLAQAQVAHTTPTDLGTGQAKELLLHNLAAFLTAVRENPMTWRLVLLPPEGAPALLRERIQHGRSMVLGQLTRAVRRGLRVEEFGDAELTAHLLSAIADEYARLVLTDPERYPPDRLLQHADRWLDRDAFGL</sequence>
<evidence type="ECO:0000313" key="6">
    <source>
        <dbReference type="EMBL" id="MDT0278008.1"/>
    </source>
</evidence>
<dbReference type="PANTHER" id="PTHR30055:SF234">
    <property type="entry name" value="HTH-TYPE TRANSCRIPTIONAL REGULATOR BETI"/>
    <property type="match status" value="1"/>
</dbReference>
<dbReference type="InterPro" id="IPR050109">
    <property type="entry name" value="HTH-type_TetR-like_transc_reg"/>
</dbReference>
<dbReference type="PRINTS" id="PR00455">
    <property type="entry name" value="HTHTETR"/>
</dbReference>
<evidence type="ECO:0000256" key="1">
    <source>
        <dbReference type="ARBA" id="ARBA00023015"/>
    </source>
</evidence>